<dbReference type="InterPro" id="IPR023827">
    <property type="entry name" value="Peptidase_S8_Asp-AS"/>
</dbReference>
<dbReference type="GO" id="GO:0006508">
    <property type="term" value="P:proteolysis"/>
    <property type="evidence" value="ECO:0007669"/>
    <property type="project" value="UniProtKB-KW"/>
</dbReference>
<dbReference type="InterPro" id="IPR022398">
    <property type="entry name" value="Peptidase_S8_His-AS"/>
</dbReference>
<dbReference type="RefSeq" id="WP_130179775.1">
    <property type="nucleotide sequence ID" value="NZ_CP035945.1"/>
</dbReference>
<dbReference type="InterPro" id="IPR034045">
    <property type="entry name" value="Pep_S8_CspA-like"/>
</dbReference>
<keyword evidence="2" id="KW-0645">Protease</keyword>
<sequence>MNKIVDEEYLDLIIDNTLVRNAVSEDGQAIEINDRYSIICVLNADPSPCELGDTYPYHSVPGLFTPMSVMTLEDSGIGSLQNNPHLALYGSDVLVGIIDTGIDYRHPAFVTDEGRSRIYSVWDQENQTGSPPEGFTYGTEYTNEALNRALASPDPLEIVPCQDPKGHGTAVASIIAGNTADDYSFRGVVTEAELVVVKLKPPKKNLLKLSFIREDIECYQETDILLGLNYLTQTAERLQRPMAICIAMGSSQGGHSGLGTLSDYMNRIVMNPGIDAAIAIGNEGVNRRHYYAQVTSQTYDHTFELEISDRDNLFAMEIWPDMPARLAIQITTPVGASTRFIHPQLSSCYPFEFIFEPGRIYVNNIIIEKETGDQLIMIRFENPMEGIWRFRLVNLEEEDYVFHAWLPAGSLISEETYFLASSPDTTVTEPGNALSPLKVTAYNSISKSTMPECSWGYTRDNRVTPDIAAPGYQIPCAYPDGRYGQLSGTGAAAAHATGVIAMILEWAIVKKYYPTITGYDVNRLIIRGADRSNQGYTYPNKNWGYGTLDIYNLLSKLNL</sequence>
<evidence type="ECO:0000256" key="1">
    <source>
        <dbReference type="ARBA" id="ARBA00011073"/>
    </source>
</evidence>
<name>A0A4P6LT62_9FIRM</name>
<comment type="similarity">
    <text evidence="1 5">Belongs to the peptidase S8 family.</text>
</comment>
<evidence type="ECO:0000256" key="3">
    <source>
        <dbReference type="ARBA" id="ARBA00022801"/>
    </source>
</evidence>
<dbReference type="PRINTS" id="PR00723">
    <property type="entry name" value="SUBTILISIN"/>
</dbReference>
<evidence type="ECO:0000256" key="4">
    <source>
        <dbReference type="ARBA" id="ARBA00022825"/>
    </source>
</evidence>
<dbReference type="InterPro" id="IPR050131">
    <property type="entry name" value="Peptidase_S8_subtilisin-like"/>
</dbReference>
<dbReference type="CDD" id="cd07478">
    <property type="entry name" value="Peptidases_S8_CspA-like"/>
    <property type="match status" value="1"/>
</dbReference>
<dbReference type="PANTHER" id="PTHR43806:SF11">
    <property type="entry name" value="CEREVISIN-RELATED"/>
    <property type="match status" value="1"/>
</dbReference>
<organism evidence="7 8">
    <name type="scientific">Blautia producta</name>
    <dbReference type="NCBI Taxonomy" id="33035"/>
    <lineage>
        <taxon>Bacteria</taxon>
        <taxon>Bacillati</taxon>
        <taxon>Bacillota</taxon>
        <taxon>Clostridia</taxon>
        <taxon>Lachnospirales</taxon>
        <taxon>Lachnospiraceae</taxon>
        <taxon>Blautia</taxon>
    </lineage>
</organism>
<proteinExistence type="inferred from homology"/>
<accession>A0A4P6LT62</accession>
<evidence type="ECO:0000256" key="5">
    <source>
        <dbReference type="PROSITE-ProRule" id="PRU01240"/>
    </source>
</evidence>
<dbReference type="Gene3D" id="2.60.120.1290">
    <property type="match status" value="1"/>
</dbReference>
<dbReference type="PROSITE" id="PS00137">
    <property type="entry name" value="SUBTILASE_HIS"/>
    <property type="match status" value="1"/>
</dbReference>
<keyword evidence="3" id="KW-0378">Hydrolase</keyword>
<dbReference type="EMBL" id="CP035945">
    <property type="protein sequence ID" value="QBE95139.1"/>
    <property type="molecule type" value="Genomic_DNA"/>
</dbReference>
<evidence type="ECO:0000313" key="8">
    <source>
        <dbReference type="Proteomes" id="UP000289794"/>
    </source>
</evidence>
<dbReference type="Proteomes" id="UP000289794">
    <property type="component" value="Chromosome"/>
</dbReference>
<dbReference type="Pfam" id="PF00082">
    <property type="entry name" value="Peptidase_S8"/>
    <property type="match status" value="2"/>
</dbReference>
<dbReference type="PANTHER" id="PTHR43806">
    <property type="entry name" value="PEPTIDASE S8"/>
    <property type="match status" value="1"/>
</dbReference>
<evidence type="ECO:0000259" key="6">
    <source>
        <dbReference type="Pfam" id="PF00082"/>
    </source>
</evidence>
<comment type="caution">
    <text evidence="5">Lacks conserved residue(s) required for the propagation of feature annotation.</text>
</comment>
<reference evidence="7 8" key="1">
    <citation type="submission" date="2019-01" db="EMBL/GenBank/DDBJ databases">
        <title>PMF-metabolizing Aryl O-demethylase.</title>
        <authorList>
            <person name="Kim M."/>
        </authorList>
    </citation>
    <scope>NUCLEOTIDE SEQUENCE [LARGE SCALE GENOMIC DNA]</scope>
    <source>
        <strain evidence="7 8">PMF1</strain>
    </source>
</reference>
<evidence type="ECO:0000313" key="7">
    <source>
        <dbReference type="EMBL" id="QBE95139.1"/>
    </source>
</evidence>
<feature type="domain" description="Peptidase S8/S53" evidence="6">
    <location>
        <begin position="424"/>
        <end position="546"/>
    </location>
</feature>
<dbReference type="InterPro" id="IPR000209">
    <property type="entry name" value="Peptidase_S8/S53_dom"/>
</dbReference>
<feature type="domain" description="Peptidase S8/S53" evidence="6">
    <location>
        <begin position="90"/>
        <end position="286"/>
    </location>
</feature>
<dbReference type="GO" id="GO:0004252">
    <property type="term" value="F:serine-type endopeptidase activity"/>
    <property type="evidence" value="ECO:0007669"/>
    <property type="project" value="InterPro"/>
</dbReference>
<dbReference type="PROSITE" id="PS51892">
    <property type="entry name" value="SUBTILASE"/>
    <property type="match status" value="1"/>
</dbReference>
<dbReference type="InterPro" id="IPR036852">
    <property type="entry name" value="Peptidase_S8/S53_dom_sf"/>
</dbReference>
<evidence type="ECO:0000256" key="2">
    <source>
        <dbReference type="ARBA" id="ARBA00022670"/>
    </source>
</evidence>
<dbReference type="KEGG" id="bpro:PMF13cell1_00642"/>
<gene>
    <name evidence="7" type="ORF">PMF13cell1_00642</name>
</gene>
<dbReference type="SUPFAM" id="SSF52743">
    <property type="entry name" value="Subtilisin-like"/>
    <property type="match status" value="1"/>
</dbReference>
<dbReference type="InterPro" id="IPR015500">
    <property type="entry name" value="Peptidase_S8_subtilisin-rel"/>
</dbReference>
<keyword evidence="4" id="KW-0720">Serine protease</keyword>
<dbReference type="Gene3D" id="3.40.50.200">
    <property type="entry name" value="Peptidase S8/S53 domain"/>
    <property type="match status" value="1"/>
</dbReference>
<dbReference type="InterPro" id="IPR017310">
    <property type="entry name" value="Pept_S8A_subtilisin_clostridia"/>
</dbReference>
<dbReference type="PIRSF" id="PIRSF037894">
    <property type="entry name" value="Subtilisin_rel_CspABC"/>
    <property type="match status" value="1"/>
</dbReference>
<dbReference type="PROSITE" id="PS00136">
    <property type="entry name" value="SUBTILASE_ASP"/>
    <property type="match status" value="1"/>
</dbReference>
<dbReference type="AlphaFoldDB" id="A0A4P6LT62"/>
<protein>
    <recommendedName>
        <fullName evidence="6">Peptidase S8/S53 domain-containing protein</fullName>
    </recommendedName>
</protein>